<dbReference type="Proteomes" id="UP000244128">
    <property type="component" value="Unassembled WGS sequence"/>
</dbReference>
<dbReference type="Gene3D" id="3.30.1930.10">
    <property type="entry name" value="capsid protein of prophage domain"/>
    <property type="match status" value="1"/>
</dbReference>
<dbReference type="Gene3D" id="3.15.30.10">
    <property type="entry name" value="putative capsid protein of prophage domain like"/>
    <property type="match status" value="1"/>
</dbReference>
<evidence type="ECO:0000313" key="2">
    <source>
        <dbReference type="Proteomes" id="UP000244128"/>
    </source>
</evidence>
<organism evidence="1 2">
    <name type="scientific">Nitrosomonas oligotropha</name>
    <dbReference type="NCBI Taxonomy" id="42354"/>
    <lineage>
        <taxon>Bacteria</taxon>
        <taxon>Pseudomonadati</taxon>
        <taxon>Pseudomonadota</taxon>
        <taxon>Betaproteobacteria</taxon>
        <taxon>Nitrosomonadales</taxon>
        <taxon>Nitrosomonadaceae</taxon>
        <taxon>Nitrosomonas</taxon>
    </lineage>
</organism>
<accession>A0A2T5HGZ7</accession>
<protein>
    <submittedName>
        <fullName evidence="1">Major capsid protein E</fullName>
    </submittedName>
</protein>
<dbReference type="InterPro" id="IPR005564">
    <property type="entry name" value="Major_capsid_GpE"/>
</dbReference>
<dbReference type="Pfam" id="PF03864">
    <property type="entry name" value="Phage_cap_E"/>
    <property type="match status" value="1"/>
</dbReference>
<dbReference type="EMBL" id="QAOI01000031">
    <property type="protein sequence ID" value="PTQ70842.1"/>
    <property type="molecule type" value="Genomic_DNA"/>
</dbReference>
<evidence type="ECO:0000313" key="1">
    <source>
        <dbReference type="EMBL" id="PTQ70842.1"/>
    </source>
</evidence>
<dbReference type="RefSeq" id="WP_107804250.1">
    <property type="nucleotide sequence ID" value="NZ_QAOI01000031.1"/>
</dbReference>
<reference evidence="1 2" key="1">
    <citation type="submission" date="2018-04" db="EMBL/GenBank/DDBJ databases">
        <title>Active sludge and wastewater microbial communities from Klosterneuburg, Austria.</title>
        <authorList>
            <person name="Wagner M."/>
        </authorList>
    </citation>
    <scope>NUCLEOTIDE SEQUENCE [LARGE SCALE GENOMIC DNA]</scope>
    <source>
        <strain evidence="1 2">Nm49</strain>
    </source>
</reference>
<sequence length="323" mass="35802">MTVTYDTDTLLGVQNSLDSDDTFLLDLFFPNIVTFDTSSISFDKVDDDGRLAPYVSPMVAGKVMKAKGQVQKKFTPAYLKPKDVVDPERVLIRRAGEEVGGRMSPEQRRRIRRRLEHMAAQVLLQGKITVSGEDYPTVEVDYERTVGNTIVLTLGARWGEATATPLDDIEAWGALSEAPINTLVMDRKAYRNFVKNPDVQKLLDGRRNSRSELETGPNNGRLFSYKGTVGSDIEVWVYSGYYRDEAGNKVNYLPDNTVIAGSAAIDGVRAFGAILDPVAGYQALEMFPKNWISDDPAAEFIMTQSAPLLIPRRPNASIAVTVR</sequence>
<proteinExistence type="inferred from homology"/>
<name>A0A2T5HGZ7_9PROT</name>
<comment type="caution">
    <text evidence="1">The sequence shown here is derived from an EMBL/GenBank/DDBJ whole genome shotgun (WGS) entry which is preliminary data.</text>
</comment>
<dbReference type="HAMAP" id="MF_04133">
    <property type="entry name" value="CAPSID_LAMBDA"/>
    <property type="match status" value="1"/>
</dbReference>
<dbReference type="AlphaFoldDB" id="A0A2T5HGZ7"/>
<gene>
    <name evidence="1" type="ORF">C8R26_13129</name>
</gene>